<sequence length="173" mass="18154">MVLTRSRANSCTRVTQQPAEMYSAPGEQVLDGAMPSTTNGGALFVDVRSSTPPLAGRPASAGASAPSPPPLYGRELPGYSGMPQYGHAPPVASPQPPMPTPVVMTDQQLVFLLQALRSQPAQGAPLPPPVSTNLSNCSARFNGSGDVRAFTDSVQIYTVLALPTRLRYEACQC</sequence>
<name>A0A2A4J3W5_HELVI</name>
<reference evidence="2" key="1">
    <citation type="submission" date="2017-09" db="EMBL/GenBank/DDBJ databases">
        <title>Contemporary evolution of a Lepidopteran species, Heliothis virescens, in response to modern agricultural practices.</title>
        <authorList>
            <person name="Fritz M.L."/>
            <person name="Deyonke A.M."/>
            <person name="Papanicolaou A."/>
            <person name="Micinski S."/>
            <person name="Westbrook J."/>
            <person name="Gould F."/>
        </authorList>
    </citation>
    <scope>NUCLEOTIDE SEQUENCE [LARGE SCALE GENOMIC DNA]</scope>
    <source>
        <strain evidence="2">HvINT-</strain>
        <tissue evidence="2">Whole body</tissue>
    </source>
</reference>
<dbReference type="AlphaFoldDB" id="A0A2A4J3W5"/>
<dbReference type="STRING" id="7102.A0A2A4J3W5"/>
<proteinExistence type="predicted"/>
<gene>
    <name evidence="2" type="ORF">B5V51_8210</name>
</gene>
<dbReference type="EMBL" id="NWSH01003578">
    <property type="protein sequence ID" value="PCG66093.1"/>
    <property type="molecule type" value="Genomic_DNA"/>
</dbReference>
<organism evidence="2">
    <name type="scientific">Heliothis virescens</name>
    <name type="common">Tobacco budworm moth</name>
    <dbReference type="NCBI Taxonomy" id="7102"/>
    <lineage>
        <taxon>Eukaryota</taxon>
        <taxon>Metazoa</taxon>
        <taxon>Ecdysozoa</taxon>
        <taxon>Arthropoda</taxon>
        <taxon>Hexapoda</taxon>
        <taxon>Insecta</taxon>
        <taxon>Pterygota</taxon>
        <taxon>Neoptera</taxon>
        <taxon>Endopterygota</taxon>
        <taxon>Lepidoptera</taxon>
        <taxon>Glossata</taxon>
        <taxon>Ditrysia</taxon>
        <taxon>Noctuoidea</taxon>
        <taxon>Noctuidae</taxon>
        <taxon>Heliothinae</taxon>
        <taxon>Heliothis</taxon>
    </lineage>
</organism>
<evidence type="ECO:0000256" key="1">
    <source>
        <dbReference type="SAM" id="MobiDB-lite"/>
    </source>
</evidence>
<feature type="compositionally biased region" description="Low complexity" evidence="1">
    <location>
        <begin position="52"/>
        <end position="65"/>
    </location>
</feature>
<comment type="caution">
    <text evidence="2">The sequence shown here is derived from an EMBL/GenBank/DDBJ whole genome shotgun (WGS) entry which is preliminary data.</text>
</comment>
<feature type="region of interest" description="Disordered" evidence="1">
    <location>
        <begin position="46"/>
        <end position="97"/>
    </location>
</feature>
<accession>A0A2A4J3W5</accession>
<protein>
    <submittedName>
        <fullName evidence="2">Uncharacterized protein</fullName>
    </submittedName>
</protein>
<evidence type="ECO:0000313" key="2">
    <source>
        <dbReference type="EMBL" id="PCG66093.1"/>
    </source>
</evidence>